<dbReference type="PANTHER" id="PTHR16777">
    <property type="entry name" value="PROTEIN ECT2"/>
    <property type="match status" value="1"/>
</dbReference>
<dbReference type="InterPro" id="IPR000219">
    <property type="entry name" value="DH_dom"/>
</dbReference>
<dbReference type="SUPFAM" id="SSF48065">
    <property type="entry name" value="DBL homology domain (DH-domain)"/>
    <property type="match status" value="1"/>
</dbReference>
<dbReference type="Gene3D" id="3.40.50.10190">
    <property type="entry name" value="BRCT domain"/>
    <property type="match status" value="3"/>
</dbReference>
<dbReference type="InterPro" id="IPR001357">
    <property type="entry name" value="BRCT_dom"/>
</dbReference>
<dbReference type="STRING" id="37653.A0A0L8FQF4"/>
<dbReference type="InterPro" id="IPR035899">
    <property type="entry name" value="DBL_dom_sf"/>
</dbReference>
<dbReference type="EMBL" id="KQ427597">
    <property type="protein sequence ID" value="KOF66883.1"/>
    <property type="molecule type" value="Genomic_DNA"/>
</dbReference>
<dbReference type="GO" id="GO:0000281">
    <property type="term" value="P:mitotic cytokinesis"/>
    <property type="evidence" value="ECO:0007669"/>
    <property type="project" value="TreeGrafter"/>
</dbReference>
<evidence type="ECO:0000259" key="1">
    <source>
        <dbReference type="PROSITE" id="PS50010"/>
    </source>
</evidence>
<dbReference type="PROSITE" id="PS50010">
    <property type="entry name" value="DH_2"/>
    <property type="match status" value="1"/>
</dbReference>
<dbReference type="OrthoDB" id="9997817at2759"/>
<dbReference type="Pfam" id="PF00533">
    <property type="entry name" value="BRCT"/>
    <property type="match status" value="1"/>
</dbReference>
<dbReference type="InterPro" id="IPR036420">
    <property type="entry name" value="BRCT_dom_sf"/>
</dbReference>
<evidence type="ECO:0000313" key="3">
    <source>
        <dbReference type="EMBL" id="KOF66883.1"/>
    </source>
</evidence>
<dbReference type="Pfam" id="PF00621">
    <property type="entry name" value="RhoGEF"/>
    <property type="match status" value="1"/>
</dbReference>
<dbReference type="Pfam" id="PF12738">
    <property type="entry name" value="PTCB-BRCT"/>
    <property type="match status" value="1"/>
</dbReference>
<dbReference type="PANTHER" id="PTHR16777:SF2">
    <property type="entry name" value="PROTEIN ECT2"/>
    <property type="match status" value="1"/>
</dbReference>
<evidence type="ECO:0000259" key="2">
    <source>
        <dbReference type="PROSITE" id="PS50172"/>
    </source>
</evidence>
<feature type="domain" description="DH" evidence="1">
    <location>
        <begin position="397"/>
        <end position="586"/>
    </location>
</feature>
<dbReference type="KEGG" id="obi:106881851"/>
<gene>
    <name evidence="3" type="ORF">OCBIM_22011027mg</name>
</gene>
<dbReference type="PROSITE" id="PS50172">
    <property type="entry name" value="BRCT"/>
    <property type="match status" value="2"/>
</dbReference>
<dbReference type="Pfam" id="PF21243">
    <property type="entry name" value="ECT2_BRCT0"/>
    <property type="match status" value="1"/>
</dbReference>
<accession>A0A0L8FQF4</accession>
<dbReference type="GO" id="GO:2000431">
    <property type="term" value="P:regulation of cytokinesis, actomyosin contractile ring assembly"/>
    <property type="evidence" value="ECO:0007669"/>
    <property type="project" value="InterPro"/>
</dbReference>
<feature type="domain" description="BRCT" evidence="2">
    <location>
        <begin position="132"/>
        <end position="201"/>
    </location>
</feature>
<feature type="domain" description="BRCT" evidence="2">
    <location>
        <begin position="221"/>
        <end position="309"/>
    </location>
</feature>
<protein>
    <recommendedName>
        <fullName evidence="4">Protein ECT2</fullName>
    </recommendedName>
</protein>
<dbReference type="GO" id="GO:0005634">
    <property type="term" value="C:nucleus"/>
    <property type="evidence" value="ECO:0007669"/>
    <property type="project" value="InterPro"/>
</dbReference>
<sequence>MAENMNSGISFDTSATPNRQLNAKTLSTRSILKPDLVIKFVVVGESCQKNEQLQKSLQYFSHPVIYSDTGQDIPAKSPDFEYIFILDNFENEVFRQLYCEKKRIFGPPVLITCARDNLPLPKYGRPLYCFFMSGLVLCITGIKRKEKMLKLTDVVHHMYGMVKKEISPKVTHLVANCCGNDKYRFSVNYGIPIMKVDWIMEVWEHRDNIVSRADQELFMSFRLKPFEFCYLSFFGFKDEDQKQMEKLTSENGGTYVNCNDERATHLVVDDQITDDVPVISNPKGFVVRAEWFWGSIQIDACACEDIYLFEKKESPEAFTPNYLNNSLKNRKRRLLQDINERLNQDQQTPNWGPKRRSKDFADKNMTPVKICQNESLIETRSVEEKCTKDRNALKPSQRCLVAMELLQTEWNYVKILHTILHVFKEKIEEPNQYNVPILVPLEIKSIFGKIPPIYDIHCKIRDELSDLINNWKEDALVGDVILKHADKLVKAYPPFVNFFEKTKESILECEKKNPRFHAFLKVSLNKPECGRQTLVELMIRPVQRLGSVILLLNEILKRTLKTNPDSKKLDEAVKALKEVLTYINEDKKKTENRVEMFDLFNDIECCPPYLLSSHRTFLKKVDTIELYGSVIPRGESLTLFLFSDSLSICKRRLKLMNNATKSPSSHKTPQKPFKHLALLPLNSIKAVLDMKETDTCQNAFGLTCNNGDKDEWYAFKMDCDIPKSEFQMLLCRSIADTLCRTDYEKFFITVDGQTLSVDTRDLTRSRALRIRKKVGRAFSFSKTPAQLKRAVSSVANGLSPFMKEGLGASVGTLGRSYGYSAHRPNSTLSLNEIDSTLSHISEVPLAVGDDTDSISLDDYTLTEEESPSKYSTLPIIIGKKLADYQSDGTTNTLNKYLSRSTNKGHFERNTQIYHV</sequence>
<dbReference type="GO" id="GO:0005085">
    <property type="term" value="F:guanyl-nucleotide exchange factor activity"/>
    <property type="evidence" value="ECO:0007669"/>
    <property type="project" value="InterPro"/>
</dbReference>
<reference evidence="3" key="1">
    <citation type="submission" date="2015-07" db="EMBL/GenBank/DDBJ databases">
        <title>MeaNS - Measles Nucleotide Surveillance Program.</title>
        <authorList>
            <person name="Tran T."/>
            <person name="Druce J."/>
        </authorList>
    </citation>
    <scope>NUCLEOTIDE SEQUENCE</scope>
    <source>
        <strain evidence="3">UCB-OBI-ISO-001</strain>
        <tissue evidence="3">Gonad</tissue>
    </source>
</reference>
<evidence type="ECO:0008006" key="4">
    <source>
        <dbReference type="Google" id="ProtNLM"/>
    </source>
</evidence>
<name>A0A0L8FQF4_OCTBM</name>
<dbReference type="SUPFAM" id="SSF52113">
    <property type="entry name" value="BRCT domain"/>
    <property type="match status" value="2"/>
</dbReference>
<dbReference type="InterPro" id="IPR049395">
    <property type="entry name" value="ECT2_PH"/>
</dbReference>
<dbReference type="InterPro" id="IPR026817">
    <property type="entry name" value="Ect2"/>
</dbReference>
<dbReference type="GO" id="GO:0005096">
    <property type="term" value="F:GTPase activator activity"/>
    <property type="evidence" value="ECO:0007669"/>
    <property type="project" value="InterPro"/>
</dbReference>
<dbReference type="CDD" id="cd17732">
    <property type="entry name" value="BRCT_Ect2_rpt2"/>
    <property type="match status" value="1"/>
</dbReference>
<dbReference type="GO" id="GO:0007399">
    <property type="term" value="P:nervous system development"/>
    <property type="evidence" value="ECO:0007669"/>
    <property type="project" value="TreeGrafter"/>
</dbReference>
<dbReference type="AlphaFoldDB" id="A0A0L8FQF4"/>
<dbReference type="CDD" id="cd00160">
    <property type="entry name" value="RhoGEF"/>
    <property type="match status" value="1"/>
</dbReference>
<dbReference type="Gene3D" id="2.30.29.30">
    <property type="entry name" value="Pleckstrin-homology domain (PH domain)/Phosphotyrosine-binding domain (PTB)"/>
    <property type="match status" value="1"/>
</dbReference>
<dbReference type="InterPro" id="IPR049396">
    <property type="entry name" value="ECT2_BRCT0"/>
</dbReference>
<proteinExistence type="predicted"/>
<dbReference type="SMART" id="SM00325">
    <property type="entry name" value="RhoGEF"/>
    <property type="match status" value="1"/>
</dbReference>
<dbReference type="OMA" id="PIYDVHK"/>
<dbReference type="Pfam" id="PF21242">
    <property type="entry name" value="ECT2_PH"/>
    <property type="match status" value="1"/>
</dbReference>
<dbReference type="CDD" id="cd01229">
    <property type="entry name" value="PH_Ect2"/>
    <property type="match status" value="1"/>
</dbReference>
<dbReference type="GO" id="GO:0005938">
    <property type="term" value="C:cell cortex"/>
    <property type="evidence" value="ECO:0007669"/>
    <property type="project" value="TreeGrafter"/>
</dbReference>
<organism evidence="3">
    <name type="scientific">Octopus bimaculoides</name>
    <name type="common">California two-spotted octopus</name>
    <dbReference type="NCBI Taxonomy" id="37653"/>
    <lineage>
        <taxon>Eukaryota</taxon>
        <taxon>Metazoa</taxon>
        <taxon>Spiralia</taxon>
        <taxon>Lophotrochozoa</taxon>
        <taxon>Mollusca</taxon>
        <taxon>Cephalopoda</taxon>
        <taxon>Coleoidea</taxon>
        <taxon>Octopodiformes</taxon>
        <taxon>Octopoda</taxon>
        <taxon>Incirrata</taxon>
        <taxon>Octopodidae</taxon>
        <taxon>Octopus</taxon>
    </lineage>
</organism>
<dbReference type="SMART" id="SM00292">
    <property type="entry name" value="BRCT"/>
    <property type="match status" value="2"/>
</dbReference>
<dbReference type="Gene3D" id="1.20.900.10">
    <property type="entry name" value="Dbl homology (DH) domain"/>
    <property type="match status" value="1"/>
</dbReference>
<dbReference type="InterPro" id="IPR011993">
    <property type="entry name" value="PH-like_dom_sf"/>
</dbReference>